<feature type="disulfide bond" evidence="1">
    <location>
        <begin position="810"/>
        <end position="820"/>
    </location>
</feature>
<dbReference type="AlphaFoldDB" id="A0A814E115"/>
<dbReference type="Proteomes" id="UP000663879">
    <property type="component" value="Unassembled WGS sequence"/>
</dbReference>
<organism evidence="5 6">
    <name type="scientific">Brachionus calyciflorus</name>
    <dbReference type="NCBI Taxonomy" id="104777"/>
    <lineage>
        <taxon>Eukaryota</taxon>
        <taxon>Metazoa</taxon>
        <taxon>Spiralia</taxon>
        <taxon>Gnathifera</taxon>
        <taxon>Rotifera</taxon>
        <taxon>Eurotatoria</taxon>
        <taxon>Monogononta</taxon>
        <taxon>Pseudotrocha</taxon>
        <taxon>Ploima</taxon>
        <taxon>Brachionidae</taxon>
        <taxon>Brachionus</taxon>
    </lineage>
</organism>
<dbReference type="PROSITE" id="PS50026">
    <property type="entry name" value="EGF_3"/>
    <property type="match status" value="1"/>
</dbReference>
<evidence type="ECO:0000259" key="3">
    <source>
        <dbReference type="PROSITE" id="PS50026"/>
    </source>
</evidence>
<evidence type="ECO:0000256" key="1">
    <source>
        <dbReference type="PROSITE-ProRule" id="PRU00076"/>
    </source>
</evidence>
<dbReference type="Pfam" id="PF23106">
    <property type="entry name" value="EGF_Teneurin"/>
    <property type="match status" value="1"/>
</dbReference>
<dbReference type="EMBL" id="CAJNOC010002977">
    <property type="protein sequence ID" value="CAF0960987.1"/>
    <property type="molecule type" value="Genomic_DNA"/>
</dbReference>
<feature type="non-terminal residue" evidence="5">
    <location>
        <position position="1"/>
    </location>
</feature>
<gene>
    <name evidence="5" type="ORF">OXX778_LOCUS14446</name>
</gene>
<dbReference type="InterPro" id="IPR000742">
    <property type="entry name" value="EGF"/>
</dbReference>
<comment type="caution">
    <text evidence="5">The sequence shown here is derived from an EMBL/GenBank/DDBJ whole genome shotgun (WGS) entry which is preliminary data.</text>
</comment>
<evidence type="ECO:0000313" key="6">
    <source>
        <dbReference type="Proteomes" id="UP000663879"/>
    </source>
</evidence>
<dbReference type="InterPro" id="IPR001846">
    <property type="entry name" value="VWF_type-D"/>
</dbReference>
<feature type="domain" description="VWFD" evidence="4">
    <location>
        <begin position="434"/>
        <end position="633"/>
    </location>
</feature>
<name>A0A814E115_9BILA</name>
<accession>A0A814E115</accession>
<sequence>CILISGRRIFGNEILSTNVPNTATENAIVLNDESTVLPVSPDNTGQTFGETAQSTSAFEETALLTENNNDSTNTVIEEQSQTVVINDEQTTKEEQNSEILSTNVPNTAPDEHDTPSTLSDFPTTLSTSTSTTTTRFRGNCPIGYFISDDEKACIFDFERLSRNANFKFVTNLMDRLALTSEILAKCSLNCPFNTNCTPLNGTAQWYAGTKGLIHSTNLVYNLANREFYSFLGESYWTPFFGDTLSCKIVLEFNSTNPSFEIKSSAYPLQLDCSIVNLTAQETAASKNKNYVLFFNEAETKISRLKCFTSIPIGCKNTSVANCQLQFSLNYKNISSISKDRVVIGECSENSYNKFSCNPNDKSIKPMLEWSLADGEIIWDISVSLESKNLNHKNETYELELLSTKDSSLLRPLFANLILPTIQINFKYYDRPFSNFATCYNDPHCRTFDNKWFEFHQAGEYQLYENNETQTRIHLTTQRCSSYEGTGDWIAPYCLNKIFIQYFYELLRVDINTRIVTYTNLRTLTTNQVISFDSTGSPINTIESIILKKDGYGYEIVTGYGLTLKIYGYISNDELFLNRFDIIPSKLDFDKTGGMFSKWNNDNSDDLIFLKNGSSSNNLTQYFNSFKAETNGIPSLENRLYSVNVTNIRNKNSFCASLKINRLSESTLAKCFNGRNEDGFVQTLSRSKRSLINSIEIEKISNSRAFKSLLKNSQSTILTRHVRGVSDDSKKKSFCDSLADKAGDFGEKTGINSTIENCKLDVVADQFTDYTAGYENDVATLVVQLATNDVNEMTVNPDGSLAVKIDLSAFCPKNCSSHGTCSSSTATCTCDTNYSGADCSLYSLAVPRIISSTQTEIHDLSKGNLKDIIFSTRKYVISNPNSTFRFKVFYPDSRTELVRGNITHGEISFNLIYVDFTTISANLTSLDKWYFFVRFDASNDKSQYSNEVNITAADLTKYSCNDFTCYRKNVATFNVAPSNKDKSFIKFFICLWVLSFNLLKYQ</sequence>
<comment type="caution">
    <text evidence="1">Lacks conserved residue(s) required for the propagation of feature annotation.</text>
</comment>
<evidence type="ECO:0000259" key="4">
    <source>
        <dbReference type="PROSITE" id="PS51233"/>
    </source>
</evidence>
<keyword evidence="6" id="KW-1185">Reference proteome</keyword>
<dbReference type="PROSITE" id="PS51233">
    <property type="entry name" value="VWFD"/>
    <property type="match status" value="1"/>
</dbReference>
<feature type="compositionally biased region" description="Polar residues" evidence="2">
    <location>
        <begin position="97"/>
        <end position="106"/>
    </location>
</feature>
<evidence type="ECO:0000256" key="2">
    <source>
        <dbReference type="SAM" id="MobiDB-lite"/>
    </source>
</evidence>
<proteinExistence type="predicted"/>
<keyword evidence="1" id="KW-1015">Disulfide bond</keyword>
<feature type="region of interest" description="Disordered" evidence="2">
    <location>
        <begin position="88"/>
        <end position="132"/>
    </location>
</feature>
<feature type="domain" description="EGF-like" evidence="3">
    <location>
        <begin position="806"/>
        <end position="839"/>
    </location>
</feature>
<dbReference type="OrthoDB" id="10001041at2759"/>
<feature type="compositionally biased region" description="Low complexity" evidence="2">
    <location>
        <begin position="115"/>
        <end position="132"/>
    </location>
</feature>
<feature type="disulfide bond" evidence="1">
    <location>
        <begin position="829"/>
        <end position="838"/>
    </location>
</feature>
<reference evidence="5" key="1">
    <citation type="submission" date="2021-02" db="EMBL/GenBank/DDBJ databases">
        <authorList>
            <person name="Nowell W R."/>
        </authorList>
    </citation>
    <scope>NUCLEOTIDE SEQUENCE</scope>
    <source>
        <strain evidence="5">Ploen Becks lab</strain>
    </source>
</reference>
<protein>
    <recommendedName>
        <fullName evidence="7">EGF-like domain-containing protein</fullName>
    </recommendedName>
</protein>
<dbReference type="Gene3D" id="2.10.25.10">
    <property type="entry name" value="Laminin"/>
    <property type="match status" value="1"/>
</dbReference>
<evidence type="ECO:0000313" key="5">
    <source>
        <dbReference type="EMBL" id="CAF0960987.1"/>
    </source>
</evidence>
<evidence type="ECO:0008006" key="7">
    <source>
        <dbReference type="Google" id="ProtNLM"/>
    </source>
</evidence>
<keyword evidence="1" id="KW-0245">EGF-like domain</keyword>
<dbReference type="PROSITE" id="PS00022">
    <property type="entry name" value="EGF_1"/>
    <property type="match status" value="1"/>
</dbReference>